<dbReference type="Proteomes" id="UP000068164">
    <property type="component" value="Unassembled WGS sequence"/>
</dbReference>
<comment type="caution">
    <text evidence="1">The sequence shown here is derived from an EMBL/GenBank/DDBJ whole genome shotgun (WGS) entry which is preliminary data.</text>
</comment>
<reference evidence="1 2" key="1">
    <citation type="submission" date="2015-11" db="EMBL/GenBank/DDBJ databases">
        <title>Draft Genome Sequence of the Strain BR 10423 (Rhizobium sp.) isolated from nodules of Mimosa pudica.</title>
        <authorList>
            <person name="Barauna A.C."/>
            <person name="Zilli J.E."/>
            <person name="Simoes-Araujo J.L."/>
            <person name="Reis V.M."/>
            <person name="James E.K."/>
            <person name="Reis F.B.Jr."/>
            <person name="Rouws L.F."/>
            <person name="Passos S.R."/>
            <person name="Gois S.R."/>
        </authorList>
    </citation>
    <scope>NUCLEOTIDE SEQUENCE [LARGE SCALE GENOMIC DNA]</scope>
    <source>
        <strain evidence="1 2">BR10423</strain>
    </source>
</reference>
<accession>A0A120FME0</accession>
<organism evidence="1 2">
    <name type="scientific">Rhizobium altiplani</name>
    <dbReference type="NCBI Taxonomy" id="1864509"/>
    <lineage>
        <taxon>Bacteria</taxon>
        <taxon>Pseudomonadati</taxon>
        <taxon>Pseudomonadota</taxon>
        <taxon>Alphaproteobacteria</taxon>
        <taxon>Hyphomicrobiales</taxon>
        <taxon>Rhizobiaceae</taxon>
        <taxon>Rhizobium/Agrobacterium group</taxon>
        <taxon>Rhizobium</taxon>
    </lineage>
</organism>
<proteinExistence type="predicted"/>
<name>A0A120FME0_9HYPH</name>
<sequence length="75" mass="8466">MNASGGQFPLDARKSILRSLRPEPCERAYSDAGRPASERHLPARDVLKLDLLASDIHRATKRHDDQPLTTLNRFD</sequence>
<protein>
    <submittedName>
        <fullName evidence="1">Uncharacterized protein</fullName>
    </submittedName>
</protein>
<evidence type="ECO:0000313" key="1">
    <source>
        <dbReference type="EMBL" id="KWV53662.1"/>
    </source>
</evidence>
<dbReference type="AlphaFoldDB" id="A0A120FME0"/>
<gene>
    <name evidence="1" type="ORF">AS026_03150</name>
</gene>
<keyword evidence="2" id="KW-1185">Reference proteome</keyword>
<dbReference type="EMBL" id="LNCD01000064">
    <property type="protein sequence ID" value="KWV53662.1"/>
    <property type="molecule type" value="Genomic_DNA"/>
</dbReference>
<evidence type="ECO:0000313" key="2">
    <source>
        <dbReference type="Proteomes" id="UP000068164"/>
    </source>
</evidence>